<feature type="repeat" description="ANK" evidence="1">
    <location>
        <begin position="459"/>
        <end position="491"/>
    </location>
</feature>
<proteinExistence type="predicted"/>
<dbReference type="SMR" id="A2DP53"/>
<dbReference type="SUPFAM" id="SSF48403">
    <property type="entry name" value="Ankyrin repeat"/>
    <property type="match status" value="2"/>
</dbReference>
<evidence type="ECO:0000259" key="2">
    <source>
        <dbReference type="Pfam" id="PF11929"/>
    </source>
</evidence>
<dbReference type="Pfam" id="PF11929">
    <property type="entry name" value="DUF3447"/>
    <property type="match status" value="1"/>
</dbReference>
<feature type="repeat" description="ANK" evidence="1">
    <location>
        <begin position="294"/>
        <end position="326"/>
    </location>
</feature>
<dbReference type="VEuPathDB" id="TrichDB:TVAG_015820"/>
<dbReference type="PRINTS" id="PR01415">
    <property type="entry name" value="ANKYRIN"/>
</dbReference>
<name>A2DP53_TRIV3</name>
<feature type="repeat" description="ANK" evidence="1">
    <location>
        <begin position="393"/>
        <end position="425"/>
    </location>
</feature>
<protein>
    <recommendedName>
        <fullName evidence="2">DUF3447 domain-containing protein</fullName>
    </recommendedName>
</protein>
<dbReference type="InterPro" id="IPR002110">
    <property type="entry name" value="Ankyrin_rpt"/>
</dbReference>
<dbReference type="EMBL" id="DS113226">
    <property type="protein sequence ID" value="EAY17753.1"/>
    <property type="molecule type" value="Genomic_DNA"/>
</dbReference>
<dbReference type="KEGG" id="tva:4775776"/>
<dbReference type="RefSeq" id="XP_001329888.1">
    <property type="nucleotide sequence ID" value="XM_001329853.1"/>
</dbReference>
<dbReference type="OrthoDB" id="533508at2759"/>
<feature type="repeat" description="ANK" evidence="1">
    <location>
        <begin position="492"/>
        <end position="524"/>
    </location>
</feature>
<dbReference type="AlphaFoldDB" id="A2DP53"/>
<keyword evidence="4" id="KW-1185">Reference proteome</keyword>
<dbReference type="SMART" id="SM00248">
    <property type="entry name" value="ANK"/>
    <property type="match status" value="10"/>
</dbReference>
<dbReference type="Pfam" id="PF00023">
    <property type="entry name" value="Ank"/>
    <property type="match status" value="1"/>
</dbReference>
<keyword evidence="1" id="KW-0040">ANK repeat</keyword>
<reference evidence="3" key="1">
    <citation type="submission" date="2006-10" db="EMBL/GenBank/DDBJ databases">
        <authorList>
            <person name="Amadeo P."/>
            <person name="Zhao Q."/>
            <person name="Wortman J."/>
            <person name="Fraser-Liggett C."/>
            <person name="Carlton J."/>
        </authorList>
    </citation>
    <scope>NUCLEOTIDE SEQUENCE</scope>
    <source>
        <strain evidence="3">G3</strain>
    </source>
</reference>
<reference evidence="3" key="2">
    <citation type="journal article" date="2007" name="Science">
        <title>Draft genome sequence of the sexually transmitted pathogen Trichomonas vaginalis.</title>
        <authorList>
            <person name="Carlton J.M."/>
            <person name="Hirt R.P."/>
            <person name="Silva J.C."/>
            <person name="Delcher A.L."/>
            <person name="Schatz M."/>
            <person name="Zhao Q."/>
            <person name="Wortman J.R."/>
            <person name="Bidwell S.L."/>
            <person name="Alsmark U.C.M."/>
            <person name="Besteiro S."/>
            <person name="Sicheritz-Ponten T."/>
            <person name="Noel C.J."/>
            <person name="Dacks J.B."/>
            <person name="Foster P.G."/>
            <person name="Simillion C."/>
            <person name="Van de Peer Y."/>
            <person name="Miranda-Saavedra D."/>
            <person name="Barton G.J."/>
            <person name="Westrop G.D."/>
            <person name="Mueller S."/>
            <person name="Dessi D."/>
            <person name="Fiori P.L."/>
            <person name="Ren Q."/>
            <person name="Paulsen I."/>
            <person name="Zhang H."/>
            <person name="Bastida-Corcuera F.D."/>
            <person name="Simoes-Barbosa A."/>
            <person name="Brown M.T."/>
            <person name="Hayes R.D."/>
            <person name="Mukherjee M."/>
            <person name="Okumura C.Y."/>
            <person name="Schneider R."/>
            <person name="Smith A.J."/>
            <person name="Vanacova S."/>
            <person name="Villalvazo M."/>
            <person name="Haas B.J."/>
            <person name="Pertea M."/>
            <person name="Feldblyum T.V."/>
            <person name="Utterback T.R."/>
            <person name="Shu C.L."/>
            <person name="Osoegawa K."/>
            <person name="de Jong P.J."/>
            <person name="Hrdy I."/>
            <person name="Horvathova L."/>
            <person name="Zubacova Z."/>
            <person name="Dolezal P."/>
            <person name="Malik S.B."/>
            <person name="Logsdon J.M. Jr."/>
            <person name="Henze K."/>
            <person name="Gupta A."/>
            <person name="Wang C.C."/>
            <person name="Dunne R.L."/>
            <person name="Upcroft J.A."/>
            <person name="Upcroft P."/>
            <person name="White O."/>
            <person name="Salzberg S.L."/>
            <person name="Tang P."/>
            <person name="Chiu C.-H."/>
            <person name="Lee Y.-S."/>
            <person name="Embley T.M."/>
            <person name="Coombs G.H."/>
            <person name="Mottram J.C."/>
            <person name="Tachezy J."/>
            <person name="Fraser-Liggett C.M."/>
            <person name="Johnson P.J."/>
        </authorList>
    </citation>
    <scope>NUCLEOTIDE SEQUENCE [LARGE SCALE GENOMIC DNA]</scope>
    <source>
        <strain evidence="3">G3</strain>
    </source>
</reference>
<feature type="repeat" description="ANK" evidence="1">
    <location>
        <begin position="261"/>
        <end position="293"/>
    </location>
</feature>
<dbReference type="PROSITE" id="PS50297">
    <property type="entry name" value="ANK_REP_REGION"/>
    <property type="match status" value="7"/>
</dbReference>
<dbReference type="InterPro" id="IPR020683">
    <property type="entry name" value="DUF3447"/>
</dbReference>
<feature type="domain" description="DUF3447" evidence="2">
    <location>
        <begin position="115"/>
        <end position="190"/>
    </location>
</feature>
<dbReference type="Pfam" id="PF13637">
    <property type="entry name" value="Ank_4"/>
    <property type="match status" value="1"/>
</dbReference>
<dbReference type="Pfam" id="PF12796">
    <property type="entry name" value="Ank_2"/>
    <property type="match status" value="2"/>
</dbReference>
<evidence type="ECO:0000256" key="1">
    <source>
        <dbReference type="PROSITE-ProRule" id="PRU00023"/>
    </source>
</evidence>
<dbReference type="PANTHER" id="PTHR24182:SF13">
    <property type="entry name" value="LD18443P"/>
    <property type="match status" value="1"/>
</dbReference>
<dbReference type="PROSITE" id="PS50088">
    <property type="entry name" value="ANK_REPEAT"/>
    <property type="match status" value="7"/>
</dbReference>
<organism evidence="3 4">
    <name type="scientific">Trichomonas vaginalis (strain ATCC PRA-98 / G3)</name>
    <dbReference type="NCBI Taxonomy" id="412133"/>
    <lineage>
        <taxon>Eukaryota</taxon>
        <taxon>Metamonada</taxon>
        <taxon>Parabasalia</taxon>
        <taxon>Trichomonadida</taxon>
        <taxon>Trichomonadidae</taxon>
        <taxon>Trichomonas</taxon>
    </lineage>
</organism>
<feature type="repeat" description="ANK" evidence="1">
    <location>
        <begin position="327"/>
        <end position="359"/>
    </location>
</feature>
<sequence>MIYEEYHVKQINELSPLLNYFLQKEYGIVLCDLDKSYWKKYENYSLDLHEENTIYRAIMDKDLKTFIGITETGDFKKNQKFGSDFYPSEKTGYSLLELCCYHGASNCFKYLISEFYSEITPTCLELSFLRGNSEIFSECLKYHEPGCLCMKYAIIFHNIDFVTYLKNECNLQIIFQYCIEFNNLQGFLVYLDQTNNFEYCLPTASSFNLPLIVEFLIYQGANMIDLNFLKKILLFSLEGNYDEVSKKLILCGVDINLNGISKFSALHIAVLNNNIELVKFIAAQCADINHRDSFGQTALYIAAKKNYPAIAKILLLNGGDVNGVGINGENVLHIAVRNNNIDLVKLIVTNGVNVNHADYSGETAFDIAIKNDFKSLIKVLLLNEVDVNRTGKNGETALDFAIKKNNKDLAEILLSNGADINHVGKNGETVLHIAVLNNYIELAKLIIMNGADINHADYFGETVLHIAVLNNSIDLVNLIVSNGADINRADNSGETALELATKRNYKKIVDILLSKGHNIDNMNSKYEKLFRYCDQNRNETPDNENYSDMNEQCSNDVDLTNPNAEMGTYERTLTDHVVDNETNEKDLILSTIKKDLINYAISIDKIHTKHAIEIQKDSTNHTTKIDSKESDLNHHESIINMNSQNLIRTVIEKETNENDLIDHENTDNNYVNIYKIAFTLVFLYILWKQILNMF</sequence>
<dbReference type="InterPro" id="IPR036770">
    <property type="entry name" value="Ankyrin_rpt-contain_sf"/>
</dbReference>
<feature type="repeat" description="ANK" evidence="1">
    <location>
        <begin position="426"/>
        <end position="458"/>
    </location>
</feature>
<evidence type="ECO:0000313" key="3">
    <source>
        <dbReference type="EMBL" id="EAY17753.1"/>
    </source>
</evidence>
<dbReference type="Proteomes" id="UP000001542">
    <property type="component" value="Unassembled WGS sequence"/>
</dbReference>
<dbReference type="InParanoid" id="A2DP53"/>
<dbReference type="STRING" id="5722.A2DP53"/>
<gene>
    <name evidence="3" type="ORF">TVAG_015820</name>
</gene>
<dbReference type="VEuPathDB" id="TrichDB:TVAGG3_0908330"/>
<dbReference type="PANTHER" id="PTHR24182">
    <property type="entry name" value="ANKYRIN REPEAT AND SOCS BOX CONTAINING 4"/>
    <property type="match status" value="1"/>
</dbReference>
<evidence type="ECO:0000313" key="4">
    <source>
        <dbReference type="Proteomes" id="UP000001542"/>
    </source>
</evidence>
<dbReference type="eggNOG" id="KOG0504">
    <property type="taxonomic scope" value="Eukaryota"/>
</dbReference>
<accession>A2DP53</accession>
<dbReference type="Gene3D" id="1.25.40.20">
    <property type="entry name" value="Ankyrin repeat-containing domain"/>
    <property type="match status" value="2"/>
</dbReference>